<feature type="compositionally biased region" description="Low complexity" evidence="1">
    <location>
        <begin position="660"/>
        <end position="676"/>
    </location>
</feature>
<feature type="region of interest" description="Disordered" evidence="1">
    <location>
        <begin position="831"/>
        <end position="883"/>
    </location>
</feature>
<feature type="region of interest" description="Disordered" evidence="1">
    <location>
        <begin position="106"/>
        <end position="214"/>
    </location>
</feature>
<feature type="region of interest" description="Disordered" evidence="1">
    <location>
        <begin position="660"/>
        <end position="713"/>
    </location>
</feature>
<feature type="compositionally biased region" description="Gly residues" evidence="1">
    <location>
        <begin position="831"/>
        <end position="840"/>
    </location>
</feature>
<feature type="region of interest" description="Disordered" evidence="1">
    <location>
        <begin position="414"/>
        <end position="463"/>
    </location>
</feature>
<organism evidence="2 3">
    <name type="scientific">Chlorella ohadii</name>
    <dbReference type="NCBI Taxonomy" id="2649997"/>
    <lineage>
        <taxon>Eukaryota</taxon>
        <taxon>Viridiplantae</taxon>
        <taxon>Chlorophyta</taxon>
        <taxon>core chlorophytes</taxon>
        <taxon>Trebouxiophyceae</taxon>
        <taxon>Chlorellales</taxon>
        <taxon>Chlorellaceae</taxon>
        <taxon>Chlorella clade</taxon>
        <taxon>Chlorella</taxon>
    </lineage>
</organism>
<protein>
    <submittedName>
        <fullName evidence="2">Uncharacterized protein</fullName>
    </submittedName>
</protein>
<reference evidence="2" key="1">
    <citation type="submission" date="2020-11" db="EMBL/GenBank/DDBJ databases">
        <title>Chlorella ohadii genome sequencing and assembly.</title>
        <authorList>
            <person name="Murik O."/>
            <person name="Treves H."/>
            <person name="Kedem I."/>
            <person name="Shotland Y."/>
            <person name="Kaplan A."/>
        </authorList>
    </citation>
    <scope>NUCLEOTIDE SEQUENCE</scope>
    <source>
        <strain evidence="2">1</strain>
    </source>
</reference>
<gene>
    <name evidence="2" type="ORF">COHA_002069</name>
</gene>
<feature type="compositionally biased region" description="Polar residues" evidence="1">
    <location>
        <begin position="414"/>
        <end position="427"/>
    </location>
</feature>
<feature type="compositionally biased region" description="Basic and acidic residues" evidence="1">
    <location>
        <begin position="119"/>
        <end position="135"/>
    </location>
</feature>
<comment type="caution">
    <text evidence="2">The sequence shown here is derived from an EMBL/GenBank/DDBJ whole genome shotgun (WGS) entry which is preliminary data.</text>
</comment>
<evidence type="ECO:0000256" key="1">
    <source>
        <dbReference type="SAM" id="MobiDB-lite"/>
    </source>
</evidence>
<sequence length="960" mass="100178">MAQPRWPSGKVLSLGSFHQPRLVWDHQLVPLGVHSSQEAAEAAYDAAKLLLVRKLGGEDEPLEGLKLHRPAATYTSNPLWAELTGPHCSFEEACSLLAGGTAEDFLEQPPAAGRRLRGRGRETQAGERQRQRPRQEQQAAAGGGSGKRPREQCSSGSSSDSEESTTEEGSSGEVSSGCGHSREAEQLPIGMLPPGGSSRPQQGQGSRAGNTNMWSGLDPENSGCYCMRVSSSLVPAPGRKTRGNTYIPSNCCRGQLLMKGLPADATCFPSLSLSGRYLEAICGCADPPQQLLLTTPDGRRHTCTMSEHGGSWYLTVRAVVNSLRAADGDVLCFTPTGRGAAAVQLQKAPAAAVPGTATAAPAAGAGAPAGAPADAAMAAMAAAGEGRELGTDEMELDESAGDLDGQGSGLAEQYATTAGSQEGSPGSDSEDEPPLKRRRPRLRQEGSHAGTVGASPNWSGLEEGEEDAGVYTLTLPPAAFKEGGSLKIHTPARYLTALFGELPEEGQTATPIHIIAHGRQYSCGMALYNRRKGCVLLGVGLGNLMSALAAEQGDKLQLRPAGSHTAQRYAVAVFGQSPIQLNQPKLSVTVITPHNARTHSPTLAVTKGTMLELRGLTSLLSSLGAGVGDQLCFEPAGRLAAKATLIKAAAAAGAAGGRAAGPRRQAALPARAQQQDEPAEEEGGDAPPLPLNSSAAAPGQRQPSRRGGRCSWRGLEPADTGHYSLVLSSRTVNNEHRAWIPDRYAAAVFQQVPNMIDRAKLEVTVTATADGRKHSLTLAARTGNQCHLSRMASLLSSLGATAGNQLCFERAGRLAANVTLVKSAAAAAAAAGGGVAGPGGQAVLEADSEEEEEEEETTQPQRSQTTGAESEAGGGGAGWLASRAAPQQDETAVWVEMSLLLKAAEERGCLPAGAHAAYRSRFDALPTHDWRLVHRKSLKALVDGRDWPGVENWVRRALQP</sequence>
<proteinExistence type="predicted"/>
<dbReference type="Proteomes" id="UP001205105">
    <property type="component" value="Unassembled WGS sequence"/>
</dbReference>
<dbReference type="EMBL" id="JADXDR010000032">
    <property type="protein sequence ID" value="KAI7844271.1"/>
    <property type="molecule type" value="Genomic_DNA"/>
</dbReference>
<name>A0AAD5DWC3_9CHLO</name>
<feature type="compositionally biased region" description="Low complexity" evidence="1">
    <location>
        <begin position="691"/>
        <end position="702"/>
    </location>
</feature>
<feature type="compositionally biased region" description="Low complexity" evidence="1">
    <location>
        <begin position="167"/>
        <end position="179"/>
    </location>
</feature>
<accession>A0AAD5DWC3</accession>
<dbReference type="AlphaFoldDB" id="A0AAD5DWC3"/>
<evidence type="ECO:0000313" key="2">
    <source>
        <dbReference type="EMBL" id="KAI7844271.1"/>
    </source>
</evidence>
<feature type="compositionally biased region" description="Low complexity" evidence="1">
    <location>
        <begin position="194"/>
        <end position="207"/>
    </location>
</feature>
<keyword evidence="3" id="KW-1185">Reference proteome</keyword>
<evidence type="ECO:0000313" key="3">
    <source>
        <dbReference type="Proteomes" id="UP001205105"/>
    </source>
</evidence>
<feature type="compositionally biased region" description="Acidic residues" evidence="1">
    <location>
        <begin position="846"/>
        <end position="857"/>
    </location>
</feature>